<keyword evidence="9 10" id="KW-0472">Membrane</keyword>
<dbReference type="PROSITE" id="PS50156">
    <property type="entry name" value="SSD"/>
    <property type="match status" value="1"/>
</dbReference>
<accession>A0A1G1XQS7</accession>
<proteinExistence type="inferred from homology"/>
<dbReference type="AlphaFoldDB" id="A0A1G1XQS7"/>
<feature type="transmembrane region" description="Helical" evidence="10">
    <location>
        <begin position="155"/>
        <end position="174"/>
    </location>
</feature>
<feature type="transmembrane region" description="Helical" evidence="10">
    <location>
        <begin position="269"/>
        <end position="290"/>
    </location>
</feature>
<comment type="caution">
    <text evidence="12">The sequence shown here is derived from an EMBL/GenBank/DDBJ whole genome shotgun (WGS) entry which is preliminary data.</text>
</comment>
<evidence type="ECO:0000256" key="5">
    <source>
        <dbReference type="ARBA" id="ARBA00022692"/>
    </source>
</evidence>
<protein>
    <recommendedName>
        <fullName evidence="10">Protein-export membrane protein SecF</fullName>
    </recommendedName>
</protein>
<evidence type="ECO:0000313" key="13">
    <source>
        <dbReference type="Proteomes" id="UP000176498"/>
    </source>
</evidence>
<dbReference type="InterPro" id="IPR055344">
    <property type="entry name" value="SecD_SecF_C_bact"/>
</dbReference>
<dbReference type="HAMAP" id="MF_01464_B">
    <property type="entry name" value="SecF_B"/>
    <property type="match status" value="1"/>
</dbReference>
<dbReference type="InterPro" id="IPR005665">
    <property type="entry name" value="SecF_bac"/>
</dbReference>
<dbReference type="GO" id="GO:0043952">
    <property type="term" value="P:protein transport by the Sec complex"/>
    <property type="evidence" value="ECO:0007669"/>
    <property type="project" value="UniProtKB-UniRule"/>
</dbReference>
<evidence type="ECO:0000256" key="1">
    <source>
        <dbReference type="ARBA" id="ARBA00004651"/>
    </source>
</evidence>
<keyword evidence="2 10" id="KW-0813">Transport</keyword>
<organism evidence="12 13">
    <name type="scientific">Candidatus Buchananbacteria bacterium RBG_13_36_9</name>
    <dbReference type="NCBI Taxonomy" id="1797530"/>
    <lineage>
        <taxon>Bacteria</taxon>
        <taxon>Candidatus Buchananiibacteriota</taxon>
    </lineage>
</organism>
<dbReference type="PRINTS" id="PR01755">
    <property type="entry name" value="SECFTRNLCASE"/>
</dbReference>
<dbReference type="InterPro" id="IPR022646">
    <property type="entry name" value="SecD/SecF_CS"/>
</dbReference>
<evidence type="ECO:0000256" key="2">
    <source>
        <dbReference type="ARBA" id="ARBA00022448"/>
    </source>
</evidence>
<dbReference type="NCBIfam" id="TIGR00916">
    <property type="entry name" value="2A0604s01"/>
    <property type="match status" value="1"/>
</dbReference>
<keyword evidence="4" id="KW-0997">Cell inner membrane</keyword>
<dbReference type="InterPro" id="IPR022645">
    <property type="entry name" value="SecD/SecF_bac"/>
</dbReference>
<dbReference type="GO" id="GO:0065002">
    <property type="term" value="P:intracellular protein transmembrane transport"/>
    <property type="evidence" value="ECO:0007669"/>
    <property type="project" value="UniProtKB-UniRule"/>
</dbReference>
<dbReference type="NCBIfam" id="TIGR00966">
    <property type="entry name" value="transloc_SecF"/>
    <property type="match status" value="1"/>
</dbReference>
<evidence type="ECO:0000256" key="4">
    <source>
        <dbReference type="ARBA" id="ARBA00022519"/>
    </source>
</evidence>
<dbReference type="GO" id="GO:0006605">
    <property type="term" value="P:protein targeting"/>
    <property type="evidence" value="ECO:0007669"/>
    <property type="project" value="UniProtKB-UniRule"/>
</dbReference>
<comment type="subcellular location">
    <subcellularLocation>
        <location evidence="1 10">Cell membrane</location>
        <topology evidence="1 10">Multi-pass membrane protein</topology>
    </subcellularLocation>
</comment>
<dbReference type="GO" id="GO:0005886">
    <property type="term" value="C:plasma membrane"/>
    <property type="evidence" value="ECO:0007669"/>
    <property type="project" value="UniProtKB-SubCell"/>
</dbReference>
<evidence type="ECO:0000256" key="6">
    <source>
        <dbReference type="ARBA" id="ARBA00022927"/>
    </source>
</evidence>
<sequence>MSIIKYRKIYLIFSGTLTVIAIALLLMWGLNVGIDFTGGSLMEVEYPNGRPAISELNQALGDLNLKGLKIQAIGDNGYILRFQETGEEIHQKIMDKLNPQTDNEGQPAEIKVESTSDVDVQVSGTSIDKAQTAKVIENRFESIGPSIGVELRTKAFYAVILVVISIIIYIAVAFRKVSYPVSSWKYGVAAIIALVHDVFVTIGIFVVLGKFYGFEVNAPFVAALLTILGYSVNDTIVVFDRVRENLHKYEGDFEDIVEKSIWETMARSINTIVTVELALLALLLFSGGVIKDFVLPLFIGIFFGAYSSIFIASQVLVTWQKWDWVKKKSE</sequence>
<evidence type="ECO:0000256" key="10">
    <source>
        <dbReference type="HAMAP-Rule" id="MF_01464"/>
    </source>
</evidence>
<keyword evidence="8 10" id="KW-0811">Translocation</keyword>
<evidence type="ECO:0000256" key="3">
    <source>
        <dbReference type="ARBA" id="ARBA00022475"/>
    </source>
</evidence>
<dbReference type="InterPro" id="IPR022813">
    <property type="entry name" value="SecD/SecF_arch_bac"/>
</dbReference>
<dbReference type="Pfam" id="PF02355">
    <property type="entry name" value="SecD_SecF_C"/>
    <property type="match status" value="1"/>
</dbReference>
<feature type="transmembrane region" description="Helical" evidence="10">
    <location>
        <begin position="296"/>
        <end position="319"/>
    </location>
</feature>
<reference evidence="12 13" key="1">
    <citation type="journal article" date="2016" name="Nat. Commun.">
        <title>Thousands of microbial genomes shed light on interconnected biogeochemical processes in an aquifer system.</title>
        <authorList>
            <person name="Anantharaman K."/>
            <person name="Brown C.T."/>
            <person name="Hug L.A."/>
            <person name="Sharon I."/>
            <person name="Castelle C.J."/>
            <person name="Probst A.J."/>
            <person name="Thomas B.C."/>
            <person name="Singh A."/>
            <person name="Wilkins M.J."/>
            <person name="Karaoz U."/>
            <person name="Brodie E.L."/>
            <person name="Williams K.H."/>
            <person name="Hubbard S.S."/>
            <person name="Banfield J.F."/>
        </authorList>
    </citation>
    <scope>NUCLEOTIDE SEQUENCE [LARGE SCALE GENOMIC DNA]</scope>
</reference>
<feature type="domain" description="SSD" evidence="11">
    <location>
        <begin position="155"/>
        <end position="318"/>
    </location>
</feature>
<dbReference type="SUPFAM" id="SSF82866">
    <property type="entry name" value="Multidrug efflux transporter AcrB transmembrane domain"/>
    <property type="match status" value="1"/>
</dbReference>
<evidence type="ECO:0000256" key="7">
    <source>
        <dbReference type="ARBA" id="ARBA00022989"/>
    </source>
</evidence>
<comment type="similarity">
    <text evidence="10">Belongs to the SecD/SecF family. SecF subfamily.</text>
</comment>
<dbReference type="InterPro" id="IPR000731">
    <property type="entry name" value="SSD"/>
</dbReference>
<dbReference type="PANTHER" id="PTHR30081:SF8">
    <property type="entry name" value="PROTEIN TRANSLOCASE SUBUNIT SECF"/>
    <property type="match status" value="1"/>
</dbReference>
<dbReference type="PANTHER" id="PTHR30081">
    <property type="entry name" value="PROTEIN-EXPORT MEMBRANE PROTEIN SEC"/>
    <property type="match status" value="1"/>
</dbReference>
<gene>
    <name evidence="10" type="primary">secF</name>
    <name evidence="12" type="ORF">A2Y82_04795</name>
</gene>
<dbReference type="EMBL" id="MHHZ01000005">
    <property type="protein sequence ID" value="OGY42284.1"/>
    <property type="molecule type" value="Genomic_DNA"/>
</dbReference>
<evidence type="ECO:0000259" key="11">
    <source>
        <dbReference type="PROSITE" id="PS50156"/>
    </source>
</evidence>
<dbReference type="Proteomes" id="UP000176498">
    <property type="component" value="Unassembled WGS sequence"/>
</dbReference>
<feature type="transmembrane region" description="Helical" evidence="10">
    <location>
        <begin position="220"/>
        <end position="239"/>
    </location>
</feature>
<keyword evidence="7 10" id="KW-1133">Transmembrane helix</keyword>
<feature type="transmembrane region" description="Helical" evidence="10">
    <location>
        <begin position="9"/>
        <end position="30"/>
    </location>
</feature>
<evidence type="ECO:0000256" key="8">
    <source>
        <dbReference type="ARBA" id="ARBA00023010"/>
    </source>
</evidence>
<dbReference type="Pfam" id="PF07549">
    <property type="entry name" value="Sec_GG"/>
    <property type="match status" value="1"/>
</dbReference>
<evidence type="ECO:0000256" key="9">
    <source>
        <dbReference type="ARBA" id="ARBA00023136"/>
    </source>
</evidence>
<dbReference type="InterPro" id="IPR048634">
    <property type="entry name" value="SecD_SecF_C"/>
</dbReference>
<feature type="transmembrane region" description="Helical" evidence="10">
    <location>
        <begin position="186"/>
        <end position="208"/>
    </location>
</feature>
<comment type="function">
    <text evidence="10">Part of the Sec protein translocase complex. Interacts with the SecYEG preprotein conducting channel. SecDF uses the proton motive force (PMF) to complete protein translocation after the ATP-dependent function of SecA.</text>
</comment>
<keyword evidence="3 10" id="KW-1003">Cell membrane</keyword>
<comment type="subunit">
    <text evidence="10">Forms a complex with SecD. Part of the essential Sec protein translocation apparatus which comprises SecA, SecYEG and auxiliary proteins SecDF. Other proteins may also be involved.</text>
</comment>
<keyword evidence="5 10" id="KW-0812">Transmembrane</keyword>
<keyword evidence="6 10" id="KW-0653">Protein transport</keyword>
<name>A0A1G1XQS7_9BACT</name>
<dbReference type="GO" id="GO:0015450">
    <property type="term" value="F:protein-transporting ATPase activity"/>
    <property type="evidence" value="ECO:0007669"/>
    <property type="project" value="InterPro"/>
</dbReference>
<evidence type="ECO:0000313" key="12">
    <source>
        <dbReference type="EMBL" id="OGY42284.1"/>
    </source>
</evidence>
<dbReference type="Gene3D" id="1.20.1640.10">
    <property type="entry name" value="Multidrug efflux transporter AcrB transmembrane domain"/>
    <property type="match status" value="1"/>
</dbReference>